<dbReference type="InterPro" id="IPR029058">
    <property type="entry name" value="AB_hydrolase_fold"/>
</dbReference>
<dbReference type="PANTHER" id="PTHR43798">
    <property type="entry name" value="MONOACYLGLYCEROL LIPASE"/>
    <property type="match status" value="1"/>
</dbReference>
<name>A0A4V3P4V0_9FLAO</name>
<dbReference type="InterPro" id="IPR000073">
    <property type="entry name" value="AB_hydrolase_1"/>
</dbReference>
<dbReference type="GO" id="GO:0016787">
    <property type="term" value="F:hydrolase activity"/>
    <property type="evidence" value="ECO:0007669"/>
    <property type="project" value="UniProtKB-KW"/>
</dbReference>
<evidence type="ECO:0000313" key="3">
    <source>
        <dbReference type="Proteomes" id="UP000307602"/>
    </source>
</evidence>
<dbReference type="Proteomes" id="UP000307602">
    <property type="component" value="Unassembled WGS sequence"/>
</dbReference>
<organism evidence="2 3">
    <name type="scientific">Flavivirga rizhaonensis</name>
    <dbReference type="NCBI Taxonomy" id="2559571"/>
    <lineage>
        <taxon>Bacteria</taxon>
        <taxon>Pseudomonadati</taxon>
        <taxon>Bacteroidota</taxon>
        <taxon>Flavobacteriia</taxon>
        <taxon>Flavobacteriales</taxon>
        <taxon>Flavobacteriaceae</taxon>
        <taxon>Flavivirga</taxon>
    </lineage>
</organism>
<gene>
    <name evidence="2" type="ORF">EM932_08825</name>
</gene>
<protein>
    <submittedName>
        <fullName evidence="2">Alpha/beta hydrolase</fullName>
    </submittedName>
</protein>
<reference evidence="2 3" key="1">
    <citation type="submission" date="2019-04" db="EMBL/GenBank/DDBJ databases">
        <authorList>
            <person name="Liu A."/>
        </authorList>
    </citation>
    <scope>NUCLEOTIDE SEQUENCE [LARGE SCALE GENOMIC DNA]</scope>
    <source>
        <strain evidence="2 3">RZ03</strain>
    </source>
</reference>
<evidence type="ECO:0000259" key="1">
    <source>
        <dbReference type="Pfam" id="PF12697"/>
    </source>
</evidence>
<proteinExistence type="predicted"/>
<keyword evidence="2" id="KW-0378">Hydrolase</keyword>
<dbReference type="InterPro" id="IPR050266">
    <property type="entry name" value="AB_hydrolase_sf"/>
</dbReference>
<dbReference type="AlphaFoldDB" id="A0A4V3P4V0"/>
<dbReference type="RefSeq" id="WP_135876824.1">
    <property type="nucleotide sequence ID" value="NZ_SRSO01000010.1"/>
</dbReference>
<dbReference type="PROSITE" id="PS51257">
    <property type="entry name" value="PROKAR_LIPOPROTEIN"/>
    <property type="match status" value="1"/>
</dbReference>
<dbReference type="Gene3D" id="3.40.50.1820">
    <property type="entry name" value="alpha/beta hydrolase"/>
    <property type="match status" value="1"/>
</dbReference>
<dbReference type="OrthoDB" id="9780932at2"/>
<dbReference type="SUPFAM" id="SSF53474">
    <property type="entry name" value="alpha/beta-Hydrolases"/>
    <property type="match status" value="1"/>
</dbReference>
<evidence type="ECO:0000313" key="2">
    <source>
        <dbReference type="EMBL" id="TGV02814.1"/>
    </source>
</evidence>
<feature type="domain" description="AB hydrolase-1" evidence="1">
    <location>
        <begin position="58"/>
        <end position="281"/>
    </location>
</feature>
<comment type="caution">
    <text evidence="2">The sequence shown here is derived from an EMBL/GenBank/DDBJ whole genome shotgun (WGS) entry which is preliminary data.</text>
</comment>
<keyword evidence="3" id="KW-1185">Reference proteome</keyword>
<dbReference type="Pfam" id="PF12697">
    <property type="entry name" value="Abhydrolase_6"/>
    <property type="match status" value="1"/>
</dbReference>
<dbReference type="EMBL" id="SRSO01000010">
    <property type="protein sequence ID" value="TGV02814.1"/>
    <property type="molecule type" value="Genomic_DNA"/>
</dbReference>
<accession>A0A4V3P4V0</accession>
<sequence length="290" mass="32305">MKKSFLERLFLVFIIVLSSLLYGCKDDEMEVENSFVVKSSISDVDIHYTVKGKGSHTIVFVHGWSCDQTYWKNQIDYFENNYKVVTIDLGGHGKSGTNRATWTIASYGSDVIDVVNAIEFEKLSLVGHSLGSMVVVDVASRIDKPINALVCVDYLKDPLVPISNEIAEGLVSPFRTDFVNSTKGFVSTLFRPDADPVLVAQIADDMSNAPPEVAIPAMINLGVRDYSDDFKKLSIKNINRYIINADLNKTDKAHYISLGFEINIIKGSGHFVMIEKPDLFNPVLKEIVNE</sequence>